<keyword evidence="6" id="KW-1185">Reference proteome</keyword>
<dbReference type="InterPro" id="IPR029036">
    <property type="entry name" value="P5CR_dimer"/>
</dbReference>
<dbReference type="InterPro" id="IPR036291">
    <property type="entry name" value="NAD(P)-bd_dom_sf"/>
</dbReference>
<organism evidence="5 6">
    <name type="scientific">Metabacillus arenae</name>
    <dbReference type="NCBI Taxonomy" id="2771434"/>
    <lineage>
        <taxon>Bacteria</taxon>
        <taxon>Bacillati</taxon>
        <taxon>Bacillota</taxon>
        <taxon>Bacilli</taxon>
        <taxon>Bacillales</taxon>
        <taxon>Bacillaceae</taxon>
        <taxon>Metabacillus</taxon>
    </lineage>
</organism>
<dbReference type="Pfam" id="PF03807">
    <property type="entry name" value="F420_oxidored"/>
    <property type="match status" value="1"/>
</dbReference>
<name>A0A926NIP7_9BACI</name>
<dbReference type="Proteomes" id="UP000626844">
    <property type="component" value="Unassembled WGS sequence"/>
</dbReference>
<comment type="similarity">
    <text evidence="1">Belongs to the pyrroline-5-carboxylate reductase family.</text>
</comment>
<evidence type="ECO:0000256" key="1">
    <source>
        <dbReference type="ARBA" id="ARBA00005525"/>
    </source>
</evidence>
<evidence type="ECO:0000259" key="4">
    <source>
        <dbReference type="Pfam" id="PF14748"/>
    </source>
</evidence>
<keyword evidence="2" id="KW-0521">NADP</keyword>
<dbReference type="Gene3D" id="1.10.3730.10">
    <property type="entry name" value="ProC C-terminal domain-like"/>
    <property type="match status" value="1"/>
</dbReference>
<dbReference type="InterPro" id="IPR028939">
    <property type="entry name" value="P5C_Rdtase_cat_N"/>
</dbReference>
<dbReference type="EMBL" id="JACXAI010000025">
    <property type="protein sequence ID" value="MBD1382076.1"/>
    <property type="molecule type" value="Genomic_DNA"/>
</dbReference>
<feature type="domain" description="Pyrroline-5-carboxylate reductase dimerisation" evidence="4">
    <location>
        <begin position="162"/>
        <end position="260"/>
    </location>
</feature>
<dbReference type="Pfam" id="PF14748">
    <property type="entry name" value="P5CR_dimer"/>
    <property type="match status" value="1"/>
</dbReference>
<dbReference type="InterPro" id="IPR008927">
    <property type="entry name" value="6-PGluconate_DH-like_C_sf"/>
</dbReference>
<dbReference type="InterPro" id="IPR000304">
    <property type="entry name" value="Pyrroline-COOH_reductase"/>
</dbReference>
<dbReference type="AlphaFoldDB" id="A0A926NIP7"/>
<dbReference type="GO" id="GO:0055129">
    <property type="term" value="P:L-proline biosynthetic process"/>
    <property type="evidence" value="ECO:0007669"/>
    <property type="project" value="TreeGrafter"/>
</dbReference>
<dbReference type="GO" id="GO:0004735">
    <property type="term" value="F:pyrroline-5-carboxylate reductase activity"/>
    <property type="evidence" value="ECO:0007669"/>
    <property type="project" value="InterPro"/>
</dbReference>
<dbReference type="PROSITE" id="PS00521">
    <property type="entry name" value="P5CR"/>
    <property type="match status" value="1"/>
</dbReference>
<evidence type="ECO:0000313" key="6">
    <source>
        <dbReference type="Proteomes" id="UP000626844"/>
    </source>
</evidence>
<dbReference type="InterPro" id="IPR053790">
    <property type="entry name" value="P5CR-like_CS"/>
</dbReference>
<sequence length="275" mass="30718">MNTGFIGTGNMGRILIEAFLEAEILKPSSMFITNRTIDKAIKIKKTYPSINIVENHEELAGQSKILFICVKPLDIHPLLDRLRPQLTKEHCIVSITSPFSVTQLERLVNCQVARVIPSITNRALAGVSLITYGNRCSQSIRKDIEGLFEAISTPIKIEEDVTRISSDIVSCGPAFLSYILQQFIDAAVKETRISRGQAIQLTSEMVIGLGKLLEKEIYTLPTLQDKVCVKGGVTGEGIKVLESEIGDMFEKLFQSTHAKYYEDIKEINEQFESHK</sequence>
<evidence type="ECO:0000259" key="3">
    <source>
        <dbReference type="Pfam" id="PF03807"/>
    </source>
</evidence>
<dbReference type="PANTHER" id="PTHR11645:SF51">
    <property type="entry name" value="COME OPERON PROTEIN 4"/>
    <property type="match status" value="1"/>
</dbReference>
<dbReference type="RefSeq" id="WP_191159914.1">
    <property type="nucleotide sequence ID" value="NZ_JACXAI010000025.1"/>
</dbReference>
<dbReference type="PIRSF" id="PIRSF000193">
    <property type="entry name" value="Pyrrol-5-carb_rd"/>
    <property type="match status" value="1"/>
</dbReference>
<dbReference type="SUPFAM" id="SSF51735">
    <property type="entry name" value="NAD(P)-binding Rossmann-fold domains"/>
    <property type="match status" value="1"/>
</dbReference>
<protein>
    <submittedName>
        <fullName evidence="5">Late competence protein ComER</fullName>
    </submittedName>
</protein>
<dbReference type="Gene3D" id="3.40.50.720">
    <property type="entry name" value="NAD(P)-binding Rossmann-like Domain"/>
    <property type="match status" value="1"/>
</dbReference>
<evidence type="ECO:0000256" key="2">
    <source>
        <dbReference type="PIRSR" id="PIRSR000193-1"/>
    </source>
</evidence>
<evidence type="ECO:0000313" key="5">
    <source>
        <dbReference type="EMBL" id="MBD1382076.1"/>
    </source>
</evidence>
<proteinExistence type="inferred from homology"/>
<dbReference type="PANTHER" id="PTHR11645">
    <property type="entry name" value="PYRROLINE-5-CARBOXYLATE REDUCTASE"/>
    <property type="match status" value="1"/>
</dbReference>
<dbReference type="NCBIfam" id="NF005814">
    <property type="entry name" value="PRK07680.1"/>
    <property type="match status" value="1"/>
</dbReference>
<dbReference type="SUPFAM" id="SSF48179">
    <property type="entry name" value="6-phosphogluconate dehydrogenase C-terminal domain-like"/>
    <property type="match status" value="1"/>
</dbReference>
<gene>
    <name evidence="5" type="ORF">IC621_17745</name>
</gene>
<comment type="caution">
    <text evidence="5">The sequence shown here is derived from an EMBL/GenBank/DDBJ whole genome shotgun (WGS) entry which is preliminary data.</text>
</comment>
<accession>A0A926NIP7</accession>
<feature type="domain" description="Pyrroline-5-carboxylate reductase catalytic N-terminal" evidence="3">
    <location>
        <begin position="4"/>
        <end position="97"/>
    </location>
</feature>
<reference evidence="5" key="1">
    <citation type="submission" date="2020-09" db="EMBL/GenBank/DDBJ databases">
        <title>A novel bacterium of genus Bacillus, isolated from South China Sea.</title>
        <authorList>
            <person name="Huang H."/>
            <person name="Mo K."/>
            <person name="Hu Y."/>
        </authorList>
    </citation>
    <scope>NUCLEOTIDE SEQUENCE</scope>
    <source>
        <strain evidence="5">IB182487</strain>
    </source>
</reference>
<feature type="binding site" evidence="2">
    <location>
        <begin position="6"/>
        <end position="11"/>
    </location>
    <ligand>
        <name>NADP(+)</name>
        <dbReference type="ChEBI" id="CHEBI:58349"/>
    </ligand>
</feature>